<dbReference type="InterPro" id="IPR010502">
    <property type="entry name" value="Carb-bd_dom_fam9"/>
</dbReference>
<protein>
    <submittedName>
        <fullName evidence="5">Sugar-binding protein</fullName>
    </submittedName>
</protein>
<dbReference type="InterPro" id="IPR024078">
    <property type="entry name" value="LmbE-like_dom_sf"/>
</dbReference>
<organism evidence="5 6">
    <name type="scientific">Actinoallomurus acaciae</name>
    <dbReference type="NCBI Taxonomy" id="502577"/>
    <lineage>
        <taxon>Bacteria</taxon>
        <taxon>Bacillati</taxon>
        <taxon>Actinomycetota</taxon>
        <taxon>Actinomycetes</taxon>
        <taxon>Streptosporangiales</taxon>
        <taxon>Thermomonosporaceae</taxon>
        <taxon>Actinoallomurus</taxon>
    </lineage>
</organism>
<feature type="compositionally biased region" description="Low complexity" evidence="2">
    <location>
        <begin position="41"/>
        <end position="82"/>
    </location>
</feature>
<dbReference type="Gene3D" id="2.60.40.1190">
    <property type="match status" value="1"/>
</dbReference>
<dbReference type="Pfam" id="PF02585">
    <property type="entry name" value="PIG-L"/>
    <property type="match status" value="1"/>
</dbReference>
<evidence type="ECO:0000256" key="1">
    <source>
        <dbReference type="ARBA" id="ARBA00022833"/>
    </source>
</evidence>
<keyword evidence="6" id="KW-1185">Reference proteome</keyword>
<feature type="compositionally biased region" description="Polar residues" evidence="2">
    <location>
        <begin position="28"/>
        <end position="40"/>
    </location>
</feature>
<accession>A0ABV5YBE3</accession>
<evidence type="ECO:0000256" key="2">
    <source>
        <dbReference type="SAM" id="MobiDB-lite"/>
    </source>
</evidence>
<dbReference type="SUPFAM" id="SSF102588">
    <property type="entry name" value="LmbE-like"/>
    <property type="match status" value="1"/>
</dbReference>
<dbReference type="Pfam" id="PF06452">
    <property type="entry name" value="CBM9_1"/>
    <property type="match status" value="1"/>
</dbReference>
<gene>
    <name evidence="5" type="ORF">ACFFNX_09115</name>
</gene>
<comment type="caution">
    <text evidence="5">The sequence shown here is derived from an EMBL/GenBank/DDBJ whole genome shotgun (WGS) entry which is preliminary data.</text>
</comment>
<dbReference type="PANTHER" id="PTHR12993:SF11">
    <property type="entry name" value="N-ACETYLGLUCOSAMINYL-PHOSPHATIDYLINOSITOL DE-N-ACETYLASE"/>
    <property type="match status" value="1"/>
</dbReference>
<feature type="signal peptide" evidence="3">
    <location>
        <begin position="1"/>
        <end position="29"/>
    </location>
</feature>
<dbReference type="CDD" id="cd09619">
    <property type="entry name" value="CBM9_like_4"/>
    <property type="match status" value="1"/>
</dbReference>
<evidence type="ECO:0000256" key="3">
    <source>
        <dbReference type="SAM" id="SignalP"/>
    </source>
</evidence>
<dbReference type="PANTHER" id="PTHR12993">
    <property type="entry name" value="N-ACETYLGLUCOSAMINYL-PHOSPHATIDYLINOSITOL DE-N-ACETYLASE-RELATED"/>
    <property type="match status" value="1"/>
</dbReference>
<dbReference type="RefSeq" id="WP_378198016.1">
    <property type="nucleotide sequence ID" value="NZ_JBHLZP010000046.1"/>
</dbReference>
<feature type="domain" description="Carbohydrate-binding" evidence="4">
    <location>
        <begin position="604"/>
        <end position="801"/>
    </location>
</feature>
<sequence length="930" mass="96807">MRGGFGAPMALAAGLVVSLLPSAVPPTSARQPSTPRSRQVTAASSAYTDTSYAEPVTLPAGPAARRAVPRRNVPTATASTPSAARAGGLDVLFVGAHPDDESGDLSTFGQWRYGQHHVRTGVLTITRGEGGGNAVGTEEGPALGLLREAEERRAVAKAGISDIDYLDKVDFYYTVSDELTRKAWDHDSTIAKVVRLVRETRPKVIVTMTPSPIPGQHGNHQEAGRLAAEAYYLAADPKAFPEQLAKEHLRTWRAGRLLHQENITKGGDGPGCETTFTPDDPSADVYGVWAGRRSSDGETWAQVEAEAKRFYASQGWAGTPDPPSDPNRIGCDYYTQVDSRVPFTPGNHAPDAALEGAVYPARGGLPLGTEFSLTTSTFGVAAGEPFTVTAHAPAGRVRLSLPSGWTAAGSGTVRDGTTMFTVTPAAGAKAGRVRLGATVTTAHGTGTTDRAVEVRNAVTGAQQPLPRVSDFDAWAAATGVPQLSGRVERVLTLGSGGSRTVRVDLADTTDRAHQGTVTLNLPQGFAAEPASRPYTLEAGRTGSVTFTVRNTDASLPTSNQGGSAGDYDYTISTTADGAATDVAKAALELVPQTTIPQASAAPGVDGKESAGEYPGPSLDLSRLWEGTACSSAADCSATAKVAWYDDALYVLVQVKDDKQGSALDAADCKRHWRTDSVEIALDPRGDAENTSTTFKTGILPFTSGDGPCFERDADNHQGPGAETAPGMRVASTVSSPYTGYTVETKIPLADLPAAVDPSRFALDIFVYDSDTTDKTGQTRIGWSTWGGVQGDPYRWGLATLPGYTPPPGRPTTAPPPVMPQTAALSVNSPQSIIQAASTHVPLAAGPAAPFAVRLAGRPKVTNGSVTFRLRAGGPGVAYVYVWDGRIIGQKKVDVPGGGTYTVTVPGATGTLAVAFEAKAGGTTSVAARLG</sequence>
<dbReference type="Proteomes" id="UP001589627">
    <property type="component" value="Unassembled WGS sequence"/>
</dbReference>
<dbReference type="InterPro" id="IPR003737">
    <property type="entry name" value="GlcNAc_PI_deacetylase-related"/>
</dbReference>
<evidence type="ECO:0000259" key="4">
    <source>
        <dbReference type="Pfam" id="PF06452"/>
    </source>
</evidence>
<dbReference type="Gene3D" id="3.40.50.10320">
    <property type="entry name" value="LmbE-like"/>
    <property type="match status" value="1"/>
</dbReference>
<keyword evidence="1" id="KW-0862">Zinc</keyword>
<feature type="chain" id="PRO_5045769244" evidence="3">
    <location>
        <begin position="30"/>
        <end position="930"/>
    </location>
</feature>
<keyword evidence="3" id="KW-0732">Signal</keyword>
<evidence type="ECO:0000313" key="6">
    <source>
        <dbReference type="Proteomes" id="UP001589627"/>
    </source>
</evidence>
<proteinExistence type="predicted"/>
<dbReference type="SUPFAM" id="SSF49344">
    <property type="entry name" value="CBD9-like"/>
    <property type="match status" value="1"/>
</dbReference>
<evidence type="ECO:0000313" key="5">
    <source>
        <dbReference type="EMBL" id="MFB9832345.1"/>
    </source>
</evidence>
<feature type="region of interest" description="Disordered" evidence="2">
    <location>
        <begin position="24"/>
        <end position="82"/>
    </location>
</feature>
<name>A0ABV5YBE3_9ACTN</name>
<dbReference type="EMBL" id="JBHLZP010000046">
    <property type="protein sequence ID" value="MFB9832345.1"/>
    <property type="molecule type" value="Genomic_DNA"/>
</dbReference>
<reference evidence="5 6" key="1">
    <citation type="submission" date="2024-09" db="EMBL/GenBank/DDBJ databases">
        <authorList>
            <person name="Sun Q."/>
            <person name="Mori K."/>
        </authorList>
    </citation>
    <scope>NUCLEOTIDE SEQUENCE [LARGE SCALE GENOMIC DNA]</scope>
    <source>
        <strain evidence="5 6">TBRC 0563</strain>
    </source>
</reference>